<evidence type="ECO:0000256" key="1">
    <source>
        <dbReference type="SAM" id="MobiDB-lite"/>
    </source>
</evidence>
<evidence type="ECO:0000313" key="2">
    <source>
        <dbReference type="EMBL" id="BDG61960.1"/>
    </source>
</evidence>
<dbReference type="InterPro" id="IPR019644">
    <property type="entry name" value="DUF2508"/>
</dbReference>
<protein>
    <recommendedName>
        <fullName evidence="4">DUF2508 domain-containing protein</fullName>
    </recommendedName>
</protein>
<accession>A0AA35CQI3</accession>
<dbReference type="AlphaFoldDB" id="A0AA35CQI3"/>
<name>A0AA35CQI3_9FIRM</name>
<dbReference type="EMBL" id="AP025628">
    <property type="protein sequence ID" value="BDG61960.1"/>
    <property type="molecule type" value="Genomic_DNA"/>
</dbReference>
<dbReference type="RefSeq" id="WP_264842582.1">
    <property type="nucleotide sequence ID" value="NZ_AP025628.1"/>
</dbReference>
<gene>
    <name evidence="2" type="ORF">caldi_30500</name>
</gene>
<feature type="region of interest" description="Disordered" evidence="1">
    <location>
        <begin position="1"/>
        <end position="25"/>
    </location>
</feature>
<evidence type="ECO:0000313" key="3">
    <source>
        <dbReference type="Proteomes" id="UP001163687"/>
    </source>
</evidence>
<sequence>MLSRQQGLRRRPLLSGPSGAGPDPELEQLVRKALEEWQAAQAHFDAVAGASDPDLVDHAIYHLEAARRKYMYLLKQVQKARGLPVVSGIPAGAQGPDVMDLPATPEEGAG</sequence>
<dbReference type="KEGG" id="cmic:caldi_30500"/>
<keyword evidence="3" id="KW-1185">Reference proteome</keyword>
<organism evidence="2 3">
    <name type="scientific">Caldinitratiruptor microaerophilus</name>
    <dbReference type="NCBI Taxonomy" id="671077"/>
    <lineage>
        <taxon>Bacteria</taxon>
        <taxon>Bacillati</taxon>
        <taxon>Bacillota</taxon>
        <taxon>Clostridia</taxon>
        <taxon>Eubacteriales</taxon>
        <taxon>Symbiobacteriaceae</taxon>
        <taxon>Caldinitratiruptor</taxon>
    </lineage>
</organism>
<reference evidence="2" key="1">
    <citation type="submission" date="2022-03" db="EMBL/GenBank/DDBJ databases">
        <title>Complete genome sequence of Caldinitratiruptor microaerophilus.</title>
        <authorList>
            <person name="Mukaiyama R."/>
            <person name="Nishiyama T."/>
            <person name="Ueda K."/>
        </authorList>
    </citation>
    <scope>NUCLEOTIDE SEQUENCE</scope>
    <source>
        <strain evidence="2">JCM 16183</strain>
    </source>
</reference>
<evidence type="ECO:0008006" key="4">
    <source>
        <dbReference type="Google" id="ProtNLM"/>
    </source>
</evidence>
<dbReference type="Proteomes" id="UP001163687">
    <property type="component" value="Chromosome"/>
</dbReference>
<dbReference type="Pfam" id="PF10704">
    <property type="entry name" value="DUF2508"/>
    <property type="match status" value="1"/>
</dbReference>
<proteinExistence type="predicted"/>
<feature type="region of interest" description="Disordered" evidence="1">
    <location>
        <begin position="87"/>
        <end position="110"/>
    </location>
</feature>